<evidence type="ECO:0000313" key="5">
    <source>
        <dbReference type="Proteomes" id="UP001649230"/>
    </source>
</evidence>
<organism evidence="4 5">
    <name type="scientific">Paenibacillus hexagrammi</name>
    <dbReference type="NCBI Taxonomy" id="2908839"/>
    <lineage>
        <taxon>Bacteria</taxon>
        <taxon>Bacillati</taxon>
        <taxon>Bacillota</taxon>
        <taxon>Bacilli</taxon>
        <taxon>Bacillales</taxon>
        <taxon>Paenibacillaceae</taxon>
        <taxon>Paenibacillus</taxon>
    </lineage>
</organism>
<dbReference type="PANTHER" id="PTHR43308">
    <property type="entry name" value="OUTER MEMBRANE PROTEIN ALPHA-RELATED"/>
    <property type="match status" value="1"/>
</dbReference>
<dbReference type="EMBL" id="CP090978">
    <property type="protein sequence ID" value="UJF35572.1"/>
    <property type="molecule type" value="Genomic_DNA"/>
</dbReference>
<dbReference type="Pfam" id="PF00395">
    <property type="entry name" value="SLH"/>
    <property type="match status" value="3"/>
</dbReference>
<name>A0ABY3SNJ4_9BACL</name>
<evidence type="ECO:0000313" key="4">
    <source>
        <dbReference type="EMBL" id="UJF35572.1"/>
    </source>
</evidence>
<dbReference type="InterPro" id="IPR051465">
    <property type="entry name" value="Cell_Envelope_Struct_Comp"/>
</dbReference>
<feature type="signal peptide" evidence="2">
    <location>
        <begin position="1"/>
        <end position="27"/>
    </location>
</feature>
<dbReference type="PANTHER" id="PTHR43308:SF5">
    <property type="entry name" value="S-LAYER PROTEIN _ PEPTIDOGLYCAN ENDO-BETA-N-ACETYLGLUCOSAMINIDASE"/>
    <property type="match status" value="1"/>
</dbReference>
<sequence length="540" mass="57457">MISLRRWTTLLLAVLICFGVMISSAFASPLTVSASFDVNTGKVTILGTLGTEQGSHVTVQVIDPNNQLNYLDQTSTGANGSYQFSYLLKKRINGTYFVNVDGQLADQAAGTTFAVRITSSDGNGNNHGDDDESSQPDDSHAAGPSTPPASTSAPSSDASEVKLNPDVVVDQSNGNVTAKLDEDDVAQAIAAGGNHFIVDIQEVEGAKQYHLDSPASIFSAASNQKLTMVTKFGSISIPSQMLSDVDLKSAKVVGLTMAKAVTGKLSDDVNHRIANRPVMELSVTVDGKTVAVHSPNAMAEITVPYQPSAEELKDPEHIVVWNLDDSRDVQPVPSGKYDVKTGTVTFKTTSFGMFAVAFVKKSFSDLDSAQWAKGPIEVMASKGVISGISATIFNPNANITRADFMILLTRAFQFNANVTTSFKDVRPTDYYYEAVGIAKQLGLAEGQGDGLFNPTQEISRQDMMVLLSRAMRKAGLWAGQGTASDLEVFADKSNVAAYAVNDVAALIKGGIVEGSAGKLNPTDHATRAEAAVLLYRMYNN</sequence>
<dbReference type="PROSITE" id="PS51272">
    <property type="entry name" value="SLH"/>
    <property type="match status" value="3"/>
</dbReference>
<feature type="chain" id="PRO_5045464410" evidence="2">
    <location>
        <begin position="28"/>
        <end position="540"/>
    </location>
</feature>
<feature type="compositionally biased region" description="Low complexity" evidence="1">
    <location>
        <begin position="141"/>
        <end position="158"/>
    </location>
</feature>
<evidence type="ECO:0000256" key="1">
    <source>
        <dbReference type="SAM" id="MobiDB-lite"/>
    </source>
</evidence>
<feature type="region of interest" description="Disordered" evidence="1">
    <location>
        <begin position="117"/>
        <end position="160"/>
    </location>
</feature>
<keyword evidence="2" id="KW-0732">Signal</keyword>
<dbReference type="InterPro" id="IPR001119">
    <property type="entry name" value="SLH_dom"/>
</dbReference>
<evidence type="ECO:0000256" key="2">
    <source>
        <dbReference type="SAM" id="SignalP"/>
    </source>
</evidence>
<dbReference type="Proteomes" id="UP001649230">
    <property type="component" value="Chromosome"/>
</dbReference>
<protein>
    <submittedName>
        <fullName evidence="4">S-layer homology domain-containing protein</fullName>
    </submittedName>
</protein>
<evidence type="ECO:0000259" key="3">
    <source>
        <dbReference type="PROSITE" id="PS51272"/>
    </source>
</evidence>
<feature type="domain" description="SLH" evidence="3">
    <location>
        <begin position="359"/>
        <end position="422"/>
    </location>
</feature>
<feature type="domain" description="SLH" evidence="3">
    <location>
        <begin position="486"/>
        <end position="540"/>
    </location>
</feature>
<keyword evidence="5" id="KW-1185">Reference proteome</keyword>
<gene>
    <name evidence="4" type="ORF">L0M14_11005</name>
</gene>
<proteinExistence type="predicted"/>
<feature type="domain" description="SLH" evidence="3">
    <location>
        <begin position="423"/>
        <end position="481"/>
    </location>
</feature>
<reference evidence="4 5" key="1">
    <citation type="journal article" date="2024" name="Int. J. Syst. Evol. Microbiol.">
        <title>Paenibacillus hexagrammi sp. nov., a novel bacterium isolated from the gut content of Hexagrammos agrammus.</title>
        <authorList>
            <person name="Jung H.K."/>
            <person name="Kim D.G."/>
            <person name="Zin H."/>
            <person name="Park J."/>
            <person name="Jung H."/>
            <person name="Kim Y.O."/>
            <person name="Kong H.J."/>
            <person name="Kim J.W."/>
            <person name="Kim Y.S."/>
        </authorList>
    </citation>
    <scope>NUCLEOTIDE SEQUENCE [LARGE SCALE GENOMIC DNA]</scope>
    <source>
        <strain evidence="4 5">YPD9-1</strain>
    </source>
</reference>
<dbReference type="RefSeq" id="WP_235122133.1">
    <property type="nucleotide sequence ID" value="NZ_CP090978.1"/>
</dbReference>
<accession>A0ABY3SNJ4</accession>